<comment type="caution">
    <text evidence="2">The sequence shown here is derived from an EMBL/GenBank/DDBJ whole genome shotgun (WGS) entry which is preliminary data.</text>
</comment>
<accession>A0AAE1HFU1</accession>
<evidence type="ECO:0000256" key="1">
    <source>
        <dbReference type="SAM" id="MobiDB-lite"/>
    </source>
</evidence>
<reference evidence="2" key="2">
    <citation type="journal article" date="2023" name="BMC Genomics">
        <title>Pest status, molecular evolution, and epigenetic factors derived from the genome assembly of Frankliniella fusca, a thysanopteran phytovirus vector.</title>
        <authorList>
            <person name="Catto M.A."/>
            <person name="Labadie P.E."/>
            <person name="Jacobson A.L."/>
            <person name="Kennedy G.G."/>
            <person name="Srinivasan R."/>
            <person name="Hunt B.G."/>
        </authorList>
    </citation>
    <scope>NUCLEOTIDE SEQUENCE</scope>
    <source>
        <strain evidence="2">PL_HMW_Pooled</strain>
    </source>
</reference>
<evidence type="ECO:0000313" key="2">
    <source>
        <dbReference type="EMBL" id="KAK3920576.1"/>
    </source>
</evidence>
<feature type="compositionally biased region" description="Basic and acidic residues" evidence="1">
    <location>
        <begin position="155"/>
        <end position="167"/>
    </location>
</feature>
<feature type="region of interest" description="Disordered" evidence="1">
    <location>
        <begin position="155"/>
        <end position="209"/>
    </location>
</feature>
<organism evidence="2 3">
    <name type="scientific">Frankliniella fusca</name>
    <dbReference type="NCBI Taxonomy" id="407009"/>
    <lineage>
        <taxon>Eukaryota</taxon>
        <taxon>Metazoa</taxon>
        <taxon>Ecdysozoa</taxon>
        <taxon>Arthropoda</taxon>
        <taxon>Hexapoda</taxon>
        <taxon>Insecta</taxon>
        <taxon>Pterygota</taxon>
        <taxon>Neoptera</taxon>
        <taxon>Paraneoptera</taxon>
        <taxon>Thysanoptera</taxon>
        <taxon>Terebrantia</taxon>
        <taxon>Thripoidea</taxon>
        <taxon>Thripidae</taxon>
        <taxon>Frankliniella</taxon>
    </lineage>
</organism>
<feature type="compositionally biased region" description="Acidic residues" evidence="1">
    <location>
        <begin position="168"/>
        <end position="207"/>
    </location>
</feature>
<feature type="region of interest" description="Disordered" evidence="1">
    <location>
        <begin position="506"/>
        <end position="525"/>
    </location>
</feature>
<dbReference type="EMBL" id="JAHWGI010001007">
    <property type="protein sequence ID" value="KAK3920576.1"/>
    <property type="molecule type" value="Genomic_DNA"/>
</dbReference>
<feature type="compositionally biased region" description="Polar residues" evidence="1">
    <location>
        <begin position="454"/>
        <end position="476"/>
    </location>
</feature>
<feature type="region of interest" description="Disordered" evidence="1">
    <location>
        <begin position="114"/>
        <end position="142"/>
    </location>
</feature>
<reference evidence="2" key="1">
    <citation type="submission" date="2021-07" db="EMBL/GenBank/DDBJ databases">
        <authorList>
            <person name="Catto M.A."/>
            <person name="Jacobson A."/>
            <person name="Kennedy G."/>
            <person name="Labadie P."/>
            <person name="Hunt B.G."/>
            <person name="Srinivasan R."/>
        </authorList>
    </citation>
    <scope>NUCLEOTIDE SEQUENCE</scope>
    <source>
        <strain evidence="2">PL_HMW_Pooled</strain>
        <tissue evidence="2">Head</tissue>
    </source>
</reference>
<feature type="compositionally biased region" description="Low complexity" evidence="1">
    <location>
        <begin position="477"/>
        <end position="492"/>
    </location>
</feature>
<name>A0AAE1HFU1_9NEOP</name>
<feature type="region of interest" description="Disordered" evidence="1">
    <location>
        <begin position="453"/>
        <end position="496"/>
    </location>
</feature>
<gene>
    <name evidence="2" type="ORF">KUF71_009847</name>
</gene>
<feature type="compositionally biased region" description="Basic and acidic residues" evidence="1">
    <location>
        <begin position="114"/>
        <end position="131"/>
    </location>
</feature>
<dbReference type="Proteomes" id="UP001219518">
    <property type="component" value="Unassembled WGS sequence"/>
</dbReference>
<protein>
    <submittedName>
        <fullName evidence="2">Dynein heavy chain-like protein</fullName>
    </submittedName>
</protein>
<proteinExistence type="predicted"/>
<feature type="compositionally biased region" description="Polar residues" evidence="1">
    <location>
        <begin position="132"/>
        <end position="142"/>
    </location>
</feature>
<dbReference type="AlphaFoldDB" id="A0AAE1HFU1"/>
<keyword evidence="3" id="KW-1185">Reference proteome</keyword>
<evidence type="ECO:0000313" key="3">
    <source>
        <dbReference type="Proteomes" id="UP001219518"/>
    </source>
</evidence>
<sequence>MPTQALILWPKDGKHGKTGIEPIKNVPQNSRFEGACGPVRFSGDKKFYPAKVLLISDDESVLEAKAEEVAQDILKKADAGVLGKRKRSSKKDSRLASEKAVALALGERASVPKHLEHVHKAATKERKDARVSKTNGNNMLDTNVLSSIRKKLEFEHTSNDSRGKNDNDFDDDDDDDDCDEDSCDEEEKEDEDREEDDKEDEVMEEEMNLSQDACPCDTCNLLKRYDQRVIWTFLSELSLLCKKKEAPGAQYLEFLPIPQNESKVEIGKGVFLRRVDRDQLRVDFRNKPKLLARETLFAFYGKETFQLLNVTGRGRKAGTYTIPKPVLTSVCSFVNKNVDEKKMLKSTELATLINKRAKEWRKTCSLPKKTPRKSKQCSSDISIISTSPFKATPLRSQYKSLSSLAPECSSAIFTAPTPAVGSPAAALSAGTVMPPPQGPAEWSGNRYPLYSHRPNWQHSNGHSNPMPQSPSWNPHNQQWYQHHQQHQQQQWYESQASHSDYNLQYSSSHAASSPQVSTPPVLHSL</sequence>